<organism evidence="1">
    <name type="scientific">marine metagenome</name>
    <dbReference type="NCBI Taxonomy" id="408172"/>
    <lineage>
        <taxon>unclassified sequences</taxon>
        <taxon>metagenomes</taxon>
        <taxon>ecological metagenomes</taxon>
    </lineage>
</organism>
<sequence length="135" mass="16165">MIDRSKYTWKMVKPLIPIVFFALWAILFEEKIWPDWEKEEPVKIFDKGELQWEHEMDPDLAEDNYRFEFIQFVGKVDTFSKDTLLVDNNIVCLMENLDSTDYDSIVGKTITIKGRVLGYNRTTKKMRLDRCFIQK</sequence>
<dbReference type="AlphaFoldDB" id="A0A381RH18"/>
<gene>
    <name evidence="1" type="ORF">METZ01_LOCUS43970</name>
</gene>
<accession>A0A381RH18</accession>
<name>A0A381RH18_9ZZZZ</name>
<reference evidence="1" key="1">
    <citation type="submission" date="2018-05" db="EMBL/GenBank/DDBJ databases">
        <authorList>
            <person name="Lanie J.A."/>
            <person name="Ng W.-L."/>
            <person name="Kazmierczak K.M."/>
            <person name="Andrzejewski T.M."/>
            <person name="Davidsen T.M."/>
            <person name="Wayne K.J."/>
            <person name="Tettelin H."/>
            <person name="Glass J.I."/>
            <person name="Rusch D."/>
            <person name="Podicherti R."/>
            <person name="Tsui H.-C.T."/>
            <person name="Winkler M.E."/>
        </authorList>
    </citation>
    <scope>NUCLEOTIDE SEQUENCE</scope>
</reference>
<evidence type="ECO:0000313" key="1">
    <source>
        <dbReference type="EMBL" id="SUZ91116.1"/>
    </source>
</evidence>
<proteinExistence type="predicted"/>
<dbReference type="EMBL" id="UINC01001949">
    <property type="protein sequence ID" value="SUZ91116.1"/>
    <property type="molecule type" value="Genomic_DNA"/>
</dbReference>
<protein>
    <submittedName>
        <fullName evidence="1">Uncharacterized protein</fullName>
    </submittedName>
</protein>